<name>A0A8J3NS72_9ACTN</name>
<dbReference type="Proteomes" id="UP000619293">
    <property type="component" value="Unassembled WGS sequence"/>
</dbReference>
<dbReference type="Gene3D" id="3.40.50.2000">
    <property type="entry name" value="Glycogen Phosphorylase B"/>
    <property type="match status" value="2"/>
</dbReference>
<dbReference type="EMBL" id="BONG01000021">
    <property type="protein sequence ID" value="GIF90193.1"/>
    <property type="molecule type" value="Genomic_DNA"/>
</dbReference>
<evidence type="ECO:0000313" key="3">
    <source>
        <dbReference type="Proteomes" id="UP000619293"/>
    </source>
</evidence>
<dbReference type="PANTHER" id="PTHR12526">
    <property type="entry name" value="GLYCOSYLTRANSFERASE"/>
    <property type="match status" value="1"/>
</dbReference>
<evidence type="ECO:0000259" key="1">
    <source>
        <dbReference type="Pfam" id="PF11997"/>
    </source>
</evidence>
<dbReference type="Pfam" id="PF11997">
    <property type="entry name" value="DUF3492"/>
    <property type="match status" value="1"/>
</dbReference>
<organism evidence="2 3">
    <name type="scientific">Catellatospora chokoriensis</name>
    <dbReference type="NCBI Taxonomy" id="310353"/>
    <lineage>
        <taxon>Bacteria</taxon>
        <taxon>Bacillati</taxon>
        <taxon>Actinomycetota</taxon>
        <taxon>Actinomycetes</taxon>
        <taxon>Micromonosporales</taxon>
        <taxon>Micromonosporaceae</taxon>
        <taxon>Catellatospora</taxon>
    </lineage>
</organism>
<dbReference type="PANTHER" id="PTHR12526:SF636">
    <property type="entry name" value="BLL3647 PROTEIN"/>
    <property type="match status" value="1"/>
</dbReference>
<dbReference type="AlphaFoldDB" id="A0A8J3NS72"/>
<reference evidence="2 3" key="1">
    <citation type="submission" date="2021-01" db="EMBL/GenBank/DDBJ databases">
        <title>Whole genome shotgun sequence of Catellatospora chokoriensis NBRC 107358.</title>
        <authorList>
            <person name="Komaki H."/>
            <person name="Tamura T."/>
        </authorList>
    </citation>
    <scope>NUCLEOTIDE SEQUENCE [LARGE SCALE GENOMIC DNA]</scope>
    <source>
        <strain evidence="2 3">NBRC 107358</strain>
    </source>
</reference>
<dbReference type="InterPro" id="IPR047691">
    <property type="entry name" value="PelF-like"/>
</dbReference>
<accession>A0A8J3NS72</accession>
<dbReference type="NCBIfam" id="NF038011">
    <property type="entry name" value="PelF"/>
    <property type="match status" value="1"/>
</dbReference>
<dbReference type="Pfam" id="PF13692">
    <property type="entry name" value="Glyco_trans_1_4"/>
    <property type="match status" value="1"/>
</dbReference>
<dbReference type="SUPFAM" id="SSF53756">
    <property type="entry name" value="UDP-Glycosyltransferase/glycogen phosphorylase"/>
    <property type="match status" value="1"/>
</dbReference>
<protein>
    <submittedName>
        <fullName evidence="2">Lipopolysaccharide glycosyltransferase, putative</fullName>
    </submittedName>
</protein>
<dbReference type="GO" id="GO:0016757">
    <property type="term" value="F:glycosyltransferase activity"/>
    <property type="evidence" value="ECO:0007669"/>
    <property type="project" value="TreeGrafter"/>
</dbReference>
<feature type="domain" description="DUF3492" evidence="1">
    <location>
        <begin position="1"/>
        <end position="278"/>
    </location>
</feature>
<sequence length="485" mass="52516">MHVALINEGTYPYVLGGVSTWCDQLVRGLSDVSWHLVTMVGTASMTPALAMPDNVASLSAVPVWGRPKAPRRRSIRAAARMCAGMLGDSPEHLVMFRDGLRELALPQRADLRQSCARCRTGLATCPRHGLIDRHPLYGLPLAELLVNAWQVAKSAGARALPPLTLRDADEAAVLIEHAVRPLAVVLPPVDLCHANANGLSSLVAMAAKWRFGVPFLMTEHGVYLRERYLSSGHQPAGVKVALLRFHRALARLAYTEADLIAPVSGFNQRWEERHGADPAKITIIPNGVDPDRFPPLTTEPDTPTISWVGRIDPLKDLPTLIRALAVVREQVPDARLHLAGPVPQGNADHARMCHDLVAQLGLSDAVTFAGPVSSSRQAFEAGHIAALSSISEGMPYTIVEAMMCERATVSTDVGGVAEMVGDAGVVVPPRDPVAFGNACIELLKNQARRHDLARRGRARALDRFTLRRCLDSYQQRYKQLSGGAA</sequence>
<dbReference type="InterPro" id="IPR022622">
    <property type="entry name" value="DUF3492"/>
</dbReference>
<dbReference type="RefSeq" id="WP_191839645.1">
    <property type="nucleotide sequence ID" value="NZ_BAAALB010000009.1"/>
</dbReference>
<gene>
    <name evidence="2" type="primary">icsA</name>
    <name evidence="2" type="ORF">Cch02nite_36370</name>
</gene>
<comment type="caution">
    <text evidence="2">The sequence shown here is derived from an EMBL/GenBank/DDBJ whole genome shotgun (WGS) entry which is preliminary data.</text>
</comment>
<keyword evidence="3" id="KW-1185">Reference proteome</keyword>
<evidence type="ECO:0000313" key="2">
    <source>
        <dbReference type="EMBL" id="GIF90193.1"/>
    </source>
</evidence>
<proteinExistence type="predicted"/>